<feature type="transmembrane region" description="Helical" evidence="1">
    <location>
        <begin position="5"/>
        <end position="28"/>
    </location>
</feature>
<evidence type="ECO:0000256" key="1">
    <source>
        <dbReference type="SAM" id="Phobius"/>
    </source>
</evidence>
<reference evidence="2" key="1">
    <citation type="submission" date="2022-11" db="EMBL/GenBank/DDBJ databases">
        <authorList>
            <person name="Kikuchi T."/>
        </authorList>
    </citation>
    <scope>NUCLEOTIDE SEQUENCE</scope>
    <source>
        <strain evidence="2">PS1010</strain>
    </source>
</reference>
<keyword evidence="1" id="KW-0812">Transmembrane</keyword>
<dbReference type="InterPro" id="IPR019420">
    <property type="entry name" value="7TM_GPCR_serpentine_rcpt_Srbc"/>
</dbReference>
<proteinExistence type="predicted"/>
<sequence>MMFGVLAISVIGCVSSIFTLVLNLFMVLKANALFSDGEKKKNDLHLFYYRFVIDIFLALFVAIYLALIIIYCINPSIFNHRTDLMFLTSLPASNIGAMRSIITLSITFERCIAVYAPVFFHNYSKMFPTSLLAILAIVFGLFENFMLFGICEFDFKIQENCVAFGCAINTCFRFYWTSHKTIIFALTATFSAFLCIKLFVLGNELKNNMSKVNRLALLDAGTVTIFDFLPSFIANQWSTTGFFSFENIGPYGAVTKMFGCAIESFLVVRTLLKNHQKLGETSRSFTRKKMFQINN</sequence>
<evidence type="ECO:0008006" key="4">
    <source>
        <dbReference type="Google" id="ProtNLM"/>
    </source>
</evidence>
<accession>A0A9P1N519</accession>
<feature type="transmembrane region" description="Helical" evidence="1">
    <location>
        <begin position="84"/>
        <end position="106"/>
    </location>
</feature>
<dbReference type="AlphaFoldDB" id="A0A9P1N519"/>
<keyword evidence="1" id="KW-0472">Membrane</keyword>
<feature type="transmembrane region" description="Helical" evidence="1">
    <location>
        <begin position="126"/>
        <end position="148"/>
    </location>
</feature>
<dbReference type="OrthoDB" id="5868788at2759"/>
<feature type="transmembrane region" description="Helical" evidence="1">
    <location>
        <begin position="48"/>
        <end position="72"/>
    </location>
</feature>
<organism evidence="2 3">
    <name type="scientific">Caenorhabditis angaria</name>
    <dbReference type="NCBI Taxonomy" id="860376"/>
    <lineage>
        <taxon>Eukaryota</taxon>
        <taxon>Metazoa</taxon>
        <taxon>Ecdysozoa</taxon>
        <taxon>Nematoda</taxon>
        <taxon>Chromadorea</taxon>
        <taxon>Rhabditida</taxon>
        <taxon>Rhabditina</taxon>
        <taxon>Rhabditomorpha</taxon>
        <taxon>Rhabditoidea</taxon>
        <taxon>Rhabditidae</taxon>
        <taxon>Peloderinae</taxon>
        <taxon>Caenorhabditis</taxon>
    </lineage>
</organism>
<evidence type="ECO:0000313" key="3">
    <source>
        <dbReference type="Proteomes" id="UP001152747"/>
    </source>
</evidence>
<keyword evidence="1" id="KW-1133">Transmembrane helix</keyword>
<feature type="transmembrane region" description="Helical" evidence="1">
    <location>
        <begin position="215"/>
        <end position="233"/>
    </location>
</feature>
<evidence type="ECO:0000313" key="2">
    <source>
        <dbReference type="EMBL" id="CAI5451373.1"/>
    </source>
</evidence>
<dbReference type="EMBL" id="CANHGI010000005">
    <property type="protein sequence ID" value="CAI5451373.1"/>
    <property type="molecule type" value="Genomic_DNA"/>
</dbReference>
<feature type="transmembrane region" description="Helical" evidence="1">
    <location>
        <begin position="160"/>
        <end position="176"/>
    </location>
</feature>
<name>A0A9P1N519_9PELO</name>
<feature type="transmembrane region" description="Helical" evidence="1">
    <location>
        <begin position="182"/>
        <end position="203"/>
    </location>
</feature>
<dbReference type="PANTHER" id="PTHR10664">
    <property type="entry name" value="SERPENTINE RECEPTOR-C.ELEGANS"/>
    <property type="match status" value="1"/>
</dbReference>
<keyword evidence="3" id="KW-1185">Reference proteome</keyword>
<gene>
    <name evidence="2" type="ORF">CAMP_LOCUS14010</name>
</gene>
<dbReference type="Pfam" id="PF10316">
    <property type="entry name" value="7TM_GPCR_Srbc"/>
    <property type="match status" value="1"/>
</dbReference>
<dbReference type="Proteomes" id="UP001152747">
    <property type="component" value="Unassembled WGS sequence"/>
</dbReference>
<dbReference type="PANTHER" id="PTHR10664:SF2">
    <property type="entry name" value="SERPENTINE RECEPTOR, CLASS BC (CLASS B-LIKE)"/>
    <property type="match status" value="1"/>
</dbReference>
<feature type="transmembrane region" description="Helical" evidence="1">
    <location>
        <begin position="253"/>
        <end position="272"/>
    </location>
</feature>
<protein>
    <recommendedName>
        <fullName evidence="4">Serpentine Receptor, class BC (Class B-like)</fullName>
    </recommendedName>
</protein>
<comment type="caution">
    <text evidence="2">The sequence shown here is derived from an EMBL/GenBank/DDBJ whole genome shotgun (WGS) entry which is preliminary data.</text>
</comment>